<feature type="region of interest" description="Disordered" evidence="1">
    <location>
        <begin position="1"/>
        <end position="76"/>
    </location>
</feature>
<comment type="caution">
    <text evidence="2">The sequence shown here is derived from an EMBL/GenBank/DDBJ whole genome shotgun (WGS) entry which is preliminary data.</text>
</comment>
<dbReference type="Proteomes" id="UP000323876">
    <property type="component" value="Unassembled WGS sequence"/>
</dbReference>
<keyword evidence="3" id="KW-1185">Reference proteome</keyword>
<name>A0A5N0EIB7_9NOCA</name>
<dbReference type="Gene3D" id="1.20.90.10">
    <property type="entry name" value="Phospholipase A2 domain"/>
    <property type="match status" value="1"/>
</dbReference>
<feature type="compositionally biased region" description="Polar residues" evidence="1">
    <location>
        <begin position="46"/>
        <end position="56"/>
    </location>
</feature>
<dbReference type="GO" id="GO:0006644">
    <property type="term" value="P:phospholipid metabolic process"/>
    <property type="evidence" value="ECO:0007669"/>
    <property type="project" value="InterPro"/>
</dbReference>
<dbReference type="SUPFAM" id="SSF48619">
    <property type="entry name" value="Phospholipase A2, PLA2"/>
    <property type="match status" value="1"/>
</dbReference>
<protein>
    <recommendedName>
        <fullName evidence="4">Phospholipase</fullName>
    </recommendedName>
</protein>
<accession>A0A5N0EIB7</accession>
<proteinExistence type="predicted"/>
<feature type="compositionally biased region" description="Low complexity" evidence="1">
    <location>
        <begin position="26"/>
        <end position="42"/>
    </location>
</feature>
<dbReference type="OrthoDB" id="514320at2"/>
<dbReference type="InterPro" id="IPR036444">
    <property type="entry name" value="PLipase_A2_dom_sf"/>
</dbReference>
<evidence type="ECO:0008006" key="4">
    <source>
        <dbReference type="Google" id="ProtNLM"/>
    </source>
</evidence>
<sequence length="187" mass="19619">MPGAPGDTSRAPFVPPSTIGEPTPLGGEPSAPSAGSGSQQGEIAPTTVSPQPSSNAVVPALPRPQTTPAKSDMGSITVPPGYIYDPDCTRTPNCEKARHDYCTGSPDQTPMPGTNADFSGACARHDMCYDAADKTGQGYGACNTSLYDDMKKVCSDVYKGYDPRRVVCYTYAETYWVAVTASHGNKL</sequence>
<dbReference type="AlphaFoldDB" id="A0A5N0EIB7"/>
<dbReference type="RefSeq" id="WP_150402535.1">
    <property type="nucleotide sequence ID" value="NZ_VXLC01000004.1"/>
</dbReference>
<dbReference type="GO" id="GO:0050482">
    <property type="term" value="P:arachidonate secretion"/>
    <property type="evidence" value="ECO:0007669"/>
    <property type="project" value="InterPro"/>
</dbReference>
<organism evidence="2 3">
    <name type="scientific">Nocardia colli</name>
    <dbReference type="NCBI Taxonomy" id="2545717"/>
    <lineage>
        <taxon>Bacteria</taxon>
        <taxon>Bacillati</taxon>
        <taxon>Actinomycetota</taxon>
        <taxon>Actinomycetes</taxon>
        <taxon>Mycobacteriales</taxon>
        <taxon>Nocardiaceae</taxon>
        <taxon>Nocardia</taxon>
    </lineage>
</organism>
<reference evidence="2 3" key="1">
    <citation type="submission" date="2019-09" db="EMBL/GenBank/DDBJ databases">
        <authorList>
            <person name="Wang X."/>
        </authorList>
    </citation>
    <scope>NUCLEOTIDE SEQUENCE [LARGE SCALE GENOMIC DNA]</scope>
    <source>
        <strain evidence="2 3">CICC 11023</strain>
    </source>
</reference>
<evidence type="ECO:0000256" key="1">
    <source>
        <dbReference type="SAM" id="MobiDB-lite"/>
    </source>
</evidence>
<evidence type="ECO:0000313" key="2">
    <source>
        <dbReference type="EMBL" id="KAA8888369.1"/>
    </source>
</evidence>
<dbReference type="EMBL" id="VXLC01000004">
    <property type="protein sequence ID" value="KAA8888369.1"/>
    <property type="molecule type" value="Genomic_DNA"/>
</dbReference>
<evidence type="ECO:0000313" key="3">
    <source>
        <dbReference type="Proteomes" id="UP000323876"/>
    </source>
</evidence>
<gene>
    <name evidence="2" type="ORF">F3087_15160</name>
</gene>
<dbReference type="GO" id="GO:0004623">
    <property type="term" value="F:phospholipase A2 activity"/>
    <property type="evidence" value="ECO:0007669"/>
    <property type="project" value="InterPro"/>
</dbReference>